<dbReference type="InterPro" id="IPR000873">
    <property type="entry name" value="AMP-dep_synth/lig_dom"/>
</dbReference>
<dbReference type="Pfam" id="PF16177">
    <property type="entry name" value="ACAS_N"/>
    <property type="match status" value="1"/>
</dbReference>
<sequence length="722" mass="79390">MKPSWLQCRKVTGAGGLGGALPASSPARGAGLARRAFVAPGPRGALAGRGCRVLSSSCGEYKRHFAASVADPERFWGKAAEQISWYKPWTKTLENRHSSSTSWFVEGMLNMCYNAIDRHIESGKGDKVAIIYDSPVTDTKATITYKEVLEQVSRLAGVLVKHGVSKGDTVVIYMPMIPQAMYTMLACARIGAIHSLIFGGFASKELSSRIDHAKPKVVVTASFGIEPGRKVEYMPILEEAMRIGQHKPDKVLIYNRPNMETVPLASGRDLDWDEEMAKAQSQDCVPVLSEHPLYILYTSGTTGLPKGVVRPTGGYAVMLNWTMSSIYGLKPGEVWWAASDLGWVVGHSYICYGPLIHGNTTVLYEGKPVGTPDAGAYFRVLAEHGVAALFTAPTAIRAIRQQDPGAALGKQYSLTRFKTLFVAGERCDVETLEWSKKVFRVPVLDHWWQTETGSPITASCIGLGNSKTPPPGQAGKSVPGYNVMILDDNMQKLKARCLGNIVVKLPLPPGAFSGLWKNQEAFKHLYFEKFPGYYDTMDAGYMDEEGYVYVMSRVDDVINVAGHRISAGAIEESLLSHGTVADCAVVGKEDPLKGHVPLALCVLRKGEPIFVPPTVGATRDGGALRAHHLNFLPRHKHNRGTSFRRNCATCQTEHWPRGCFSESCVCSTVAQNPIWQNSPRRPVRPRQRQAVQGDSYDRRPQHFWAHRRSAETGIVTFCFSFF</sequence>
<comment type="catalytic activity">
    <reaction evidence="10">
        <text>butanoate + ATP + CoA = butanoyl-CoA + AMP + diphosphate</text>
        <dbReference type="Rhea" id="RHEA:46172"/>
        <dbReference type="ChEBI" id="CHEBI:17968"/>
        <dbReference type="ChEBI" id="CHEBI:30616"/>
        <dbReference type="ChEBI" id="CHEBI:33019"/>
        <dbReference type="ChEBI" id="CHEBI:57287"/>
        <dbReference type="ChEBI" id="CHEBI:57371"/>
        <dbReference type="ChEBI" id="CHEBI:456215"/>
    </reaction>
    <physiologicalReaction direction="left-to-right" evidence="10">
        <dbReference type="Rhea" id="RHEA:46173"/>
    </physiologicalReaction>
</comment>
<evidence type="ECO:0000259" key="13">
    <source>
        <dbReference type="Pfam" id="PF00501"/>
    </source>
</evidence>
<dbReference type="Pfam" id="PF13193">
    <property type="entry name" value="AMP-binding_C"/>
    <property type="match status" value="1"/>
</dbReference>
<evidence type="ECO:0000256" key="3">
    <source>
        <dbReference type="ARBA" id="ARBA00012985"/>
    </source>
</evidence>
<dbReference type="FunFam" id="3.40.50.12780:FF:000011">
    <property type="entry name" value="Acetyl-coenzyme A synthetase 2-like, mitochondrial"/>
    <property type="match status" value="1"/>
</dbReference>
<dbReference type="GO" id="GO:0005759">
    <property type="term" value="C:mitochondrial matrix"/>
    <property type="evidence" value="ECO:0007669"/>
    <property type="project" value="UniProtKB-ARBA"/>
</dbReference>
<evidence type="ECO:0000313" key="17">
    <source>
        <dbReference type="Proteomes" id="UP000694726"/>
    </source>
</evidence>
<dbReference type="Gene3D" id="3.40.50.12780">
    <property type="entry name" value="N-terminal domain of ligase-like"/>
    <property type="match status" value="1"/>
</dbReference>
<dbReference type="PANTHER" id="PTHR43347">
    <property type="entry name" value="ACYL-COA SYNTHETASE"/>
    <property type="match status" value="1"/>
</dbReference>
<dbReference type="GO" id="GO:0006629">
    <property type="term" value="P:lipid metabolic process"/>
    <property type="evidence" value="ECO:0007669"/>
    <property type="project" value="UniProtKB-KW"/>
</dbReference>
<gene>
    <name evidence="16" type="primary">ACSS3</name>
</gene>
<dbReference type="Pfam" id="PF00501">
    <property type="entry name" value="AMP-binding"/>
    <property type="match status" value="1"/>
</dbReference>
<dbReference type="AlphaFoldDB" id="A0A8D0Q3Z0"/>
<feature type="region of interest" description="Disordered" evidence="12">
    <location>
        <begin position="676"/>
        <end position="695"/>
    </location>
</feature>
<evidence type="ECO:0000256" key="6">
    <source>
        <dbReference type="ARBA" id="ARBA00023098"/>
    </source>
</evidence>
<feature type="domain" description="AMP-dependent synthetase/ligase" evidence="13">
    <location>
        <begin position="123"/>
        <end position="506"/>
    </location>
</feature>
<evidence type="ECO:0000256" key="11">
    <source>
        <dbReference type="ARBA" id="ARBA00049004"/>
    </source>
</evidence>
<dbReference type="InterPro" id="IPR042099">
    <property type="entry name" value="ANL_N_sf"/>
</dbReference>
<dbReference type="CDD" id="cd05967">
    <property type="entry name" value="PrpE"/>
    <property type="match status" value="1"/>
</dbReference>
<organism evidence="16 17">
    <name type="scientific">Sus scrofa</name>
    <name type="common">Pig</name>
    <dbReference type="NCBI Taxonomy" id="9823"/>
    <lineage>
        <taxon>Eukaryota</taxon>
        <taxon>Metazoa</taxon>
        <taxon>Chordata</taxon>
        <taxon>Craniata</taxon>
        <taxon>Vertebrata</taxon>
        <taxon>Euteleostomi</taxon>
        <taxon>Mammalia</taxon>
        <taxon>Eutheria</taxon>
        <taxon>Laurasiatheria</taxon>
        <taxon>Artiodactyla</taxon>
        <taxon>Suina</taxon>
        <taxon>Suidae</taxon>
        <taxon>Sus</taxon>
    </lineage>
</organism>
<dbReference type="InterPro" id="IPR045851">
    <property type="entry name" value="AMP-bd_C_sf"/>
</dbReference>
<proteinExistence type="inferred from homology"/>
<evidence type="ECO:0000256" key="12">
    <source>
        <dbReference type="SAM" id="MobiDB-lite"/>
    </source>
</evidence>
<dbReference type="GO" id="GO:0050218">
    <property type="term" value="F:propionate-CoA ligase activity"/>
    <property type="evidence" value="ECO:0007669"/>
    <property type="project" value="UniProtKB-EC"/>
</dbReference>
<comment type="similarity">
    <text evidence="2">Belongs to the ATP-dependent AMP-binding enzyme family.</text>
</comment>
<comment type="catalytic activity">
    <reaction evidence="11">
        <text>propanoate + ATP + CoA = propanoyl-CoA + AMP + diphosphate</text>
        <dbReference type="Rhea" id="RHEA:20373"/>
        <dbReference type="ChEBI" id="CHEBI:17272"/>
        <dbReference type="ChEBI" id="CHEBI:30616"/>
        <dbReference type="ChEBI" id="CHEBI:33019"/>
        <dbReference type="ChEBI" id="CHEBI:57287"/>
        <dbReference type="ChEBI" id="CHEBI:57392"/>
        <dbReference type="ChEBI" id="CHEBI:456215"/>
        <dbReference type="EC" id="6.2.1.17"/>
    </reaction>
    <physiologicalReaction direction="left-to-right" evidence="11">
        <dbReference type="Rhea" id="RHEA:20374"/>
    </physiologicalReaction>
</comment>
<evidence type="ECO:0000256" key="9">
    <source>
        <dbReference type="ARBA" id="ARBA00042755"/>
    </source>
</evidence>
<dbReference type="InterPro" id="IPR025110">
    <property type="entry name" value="AMP-bd_C"/>
</dbReference>
<evidence type="ECO:0000259" key="15">
    <source>
        <dbReference type="Pfam" id="PF16177"/>
    </source>
</evidence>
<accession>A0A8D0Q3Z0</accession>
<comment type="catalytic activity">
    <reaction evidence="1">
        <text>acetate + ATP + CoA = acetyl-CoA + AMP + diphosphate</text>
        <dbReference type="Rhea" id="RHEA:23176"/>
        <dbReference type="ChEBI" id="CHEBI:30089"/>
        <dbReference type="ChEBI" id="CHEBI:30616"/>
        <dbReference type="ChEBI" id="CHEBI:33019"/>
        <dbReference type="ChEBI" id="CHEBI:57287"/>
        <dbReference type="ChEBI" id="CHEBI:57288"/>
        <dbReference type="ChEBI" id="CHEBI:456215"/>
        <dbReference type="EC" id="6.2.1.1"/>
    </reaction>
    <physiologicalReaction direction="left-to-right" evidence="1">
        <dbReference type="Rhea" id="RHEA:23177"/>
    </physiologicalReaction>
</comment>
<evidence type="ECO:0000256" key="2">
    <source>
        <dbReference type="ARBA" id="ARBA00006432"/>
    </source>
</evidence>
<dbReference type="Proteomes" id="UP000694726">
    <property type="component" value="Unplaced"/>
</dbReference>
<dbReference type="InterPro" id="IPR032387">
    <property type="entry name" value="ACAS_N"/>
</dbReference>
<dbReference type="SUPFAM" id="SSF56801">
    <property type="entry name" value="Acetyl-CoA synthetase-like"/>
    <property type="match status" value="1"/>
</dbReference>
<dbReference type="GO" id="GO:0003987">
    <property type="term" value="F:acetate-CoA ligase activity"/>
    <property type="evidence" value="ECO:0007669"/>
    <property type="project" value="UniProtKB-EC"/>
</dbReference>
<keyword evidence="5" id="KW-0436">Ligase</keyword>
<evidence type="ECO:0000256" key="5">
    <source>
        <dbReference type="ARBA" id="ARBA00022598"/>
    </source>
</evidence>
<keyword evidence="6" id="KW-0443">Lipid metabolism</keyword>
<feature type="domain" description="Acetyl-coenzyme A synthetase N-terminal" evidence="15">
    <location>
        <begin position="61"/>
        <end position="115"/>
    </location>
</feature>
<protein>
    <recommendedName>
        <fullName evidence="8">Acyl-CoA synthetase short-chain family member 3, mitochondrial</fullName>
        <ecNumber evidence="4">6.2.1.1</ecNumber>
        <ecNumber evidence="3">6.2.1.17</ecNumber>
    </recommendedName>
    <alternativeName>
        <fullName evidence="9">Acetate--CoA ligase 3</fullName>
    </alternativeName>
    <alternativeName>
        <fullName evidence="7">Propionate--CoA ligase</fullName>
    </alternativeName>
</protein>
<evidence type="ECO:0000256" key="4">
    <source>
        <dbReference type="ARBA" id="ARBA00013275"/>
    </source>
</evidence>
<evidence type="ECO:0000256" key="1">
    <source>
        <dbReference type="ARBA" id="ARBA00001884"/>
    </source>
</evidence>
<dbReference type="EC" id="6.2.1.17" evidence="3"/>
<evidence type="ECO:0000256" key="8">
    <source>
        <dbReference type="ARBA" id="ARBA00040004"/>
    </source>
</evidence>
<feature type="domain" description="AMP-binding enzyme C-terminal" evidence="14">
    <location>
        <begin position="570"/>
        <end position="607"/>
    </location>
</feature>
<dbReference type="EC" id="6.2.1.1" evidence="4"/>
<dbReference type="InterPro" id="IPR020845">
    <property type="entry name" value="AMP-binding_CS"/>
</dbReference>
<dbReference type="PROSITE" id="PS00455">
    <property type="entry name" value="AMP_BINDING"/>
    <property type="match status" value="1"/>
</dbReference>
<dbReference type="Gene3D" id="3.30.300.30">
    <property type="match status" value="1"/>
</dbReference>
<evidence type="ECO:0000256" key="10">
    <source>
        <dbReference type="ARBA" id="ARBA00047935"/>
    </source>
</evidence>
<dbReference type="Ensembl" id="ENSSSCT00015098522.1">
    <property type="protein sequence ID" value="ENSSSCP00015040598.1"/>
    <property type="gene ID" value="ENSSSCG00015072818.1"/>
</dbReference>
<evidence type="ECO:0000259" key="14">
    <source>
        <dbReference type="Pfam" id="PF13193"/>
    </source>
</evidence>
<dbReference type="PANTHER" id="PTHR43347:SF3">
    <property type="entry name" value="ACYL-COA SYNTHETASE SHORT-CHAIN FAMILY MEMBER 3, MITOCHONDRIAL"/>
    <property type="match status" value="1"/>
</dbReference>
<evidence type="ECO:0000313" key="16">
    <source>
        <dbReference type="Ensembl" id="ENSSSCP00015040598.1"/>
    </source>
</evidence>
<evidence type="ECO:0000256" key="7">
    <source>
        <dbReference type="ARBA" id="ARBA00029726"/>
    </source>
</evidence>
<name>A0A8D0Q3Z0_PIG</name>
<reference evidence="16" key="1">
    <citation type="submission" date="2025-08" db="UniProtKB">
        <authorList>
            <consortium name="Ensembl"/>
        </authorList>
    </citation>
    <scope>IDENTIFICATION</scope>
</reference>